<reference evidence="5" key="1">
    <citation type="journal article" date="2019" name="Int. J. Syst. Evol. Microbiol.">
        <title>The Global Catalogue of Microorganisms (GCM) 10K type strain sequencing project: providing services to taxonomists for standard genome sequencing and annotation.</title>
        <authorList>
            <consortium name="The Broad Institute Genomics Platform"/>
            <consortium name="The Broad Institute Genome Sequencing Center for Infectious Disease"/>
            <person name="Wu L."/>
            <person name="Ma J."/>
        </authorList>
    </citation>
    <scope>NUCLEOTIDE SEQUENCE [LARGE SCALE GENOMIC DNA]</scope>
    <source>
        <strain evidence="5">CGMCC 1.15342</strain>
    </source>
</reference>
<organism evidence="4 5">
    <name type="scientific">Parapedobacter defluvii</name>
    <dbReference type="NCBI Taxonomy" id="2045106"/>
    <lineage>
        <taxon>Bacteria</taxon>
        <taxon>Pseudomonadati</taxon>
        <taxon>Bacteroidota</taxon>
        <taxon>Sphingobacteriia</taxon>
        <taxon>Sphingobacteriales</taxon>
        <taxon>Sphingobacteriaceae</taxon>
        <taxon>Parapedobacter</taxon>
    </lineage>
</organism>
<dbReference type="PIRSF" id="PIRSF018266">
    <property type="entry name" value="FecR"/>
    <property type="match status" value="1"/>
</dbReference>
<gene>
    <name evidence="4" type="ORF">GCM10011386_00470</name>
</gene>
<evidence type="ECO:0000256" key="1">
    <source>
        <dbReference type="SAM" id="Phobius"/>
    </source>
</evidence>
<evidence type="ECO:0000313" key="4">
    <source>
        <dbReference type="EMBL" id="GGC12732.1"/>
    </source>
</evidence>
<dbReference type="Gene3D" id="3.55.50.30">
    <property type="match status" value="1"/>
</dbReference>
<dbReference type="InterPro" id="IPR032508">
    <property type="entry name" value="FecR_C"/>
</dbReference>
<protein>
    <submittedName>
        <fullName evidence="4">Anti-sigma factor</fullName>
    </submittedName>
</protein>
<feature type="domain" description="Protein FecR C-terminal" evidence="3">
    <location>
        <begin position="246"/>
        <end position="314"/>
    </location>
</feature>
<dbReference type="InterPro" id="IPR012373">
    <property type="entry name" value="Ferrdict_sens_TM"/>
</dbReference>
<accession>A0ABQ1KYS6</accession>
<name>A0ABQ1KYS6_9SPHI</name>
<evidence type="ECO:0000259" key="2">
    <source>
        <dbReference type="Pfam" id="PF04773"/>
    </source>
</evidence>
<feature type="transmembrane region" description="Helical" evidence="1">
    <location>
        <begin position="75"/>
        <end position="97"/>
    </location>
</feature>
<evidence type="ECO:0000259" key="3">
    <source>
        <dbReference type="Pfam" id="PF16344"/>
    </source>
</evidence>
<dbReference type="InterPro" id="IPR006860">
    <property type="entry name" value="FecR"/>
</dbReference>
<comment type="caution">
    <text evidence="4">The sequence shown here is derived from an EMBL/GenBank/DDBJ whole genome shotgun (WGS) entry which is preliminary data.</text>
</comment>
<keyword evidence="1" id="KW-0812">Transmembrane</keyword>
<proteinExistence type="predicted"/>
<evidence type="ECO:0000313" key="5">
    <source>
        <dbReference type="Proteomes" id="UP000597338"/>
    </source>
</evidence>
<feature type="domain" description="FecR protein" evidence="2">
    <location>
        <begin position="113"/>
        <end position="201"/>
    </location>
</feature>
<dbReference type="PANTHER" id="PTHR30273">
    <property type="entry name" value="PERIPLASMIC SIGNAL SENSOR AND SIGMA FACTOR ACTIVATOR FECR-RELATED"/>
    <property type="match status" value="1"/>
</dbReference>
<dbReference type="Proteomes" id="UP000597338">
    <property type="component" value="Unassembled WGS sequence"/>
</dbReference>
<dbReference type="Pfam" id="PF16344">
    <property type="entry name" value="FecR_C"/>
    <property type="match status" value="1"/>
</dbReference>
<keyword evidence="5" id="KW-1185">Reference proteome</keyword>
<keyword evidence="1" id="KW-0472">Membrane</keyword>
<dbReference type="RefSeq" id="WP_188746199.1">
    <property type="nucleotide sequence ID" value="NZ_BMIK01000001.1"/>
</dbReference>
<dbReference type="EMBL" id="BMIK01000001">
    <property type="protein sequence ID" value="GGC12732.1"/>
    <property type="molecule type" value="Genomic_DNA"/>
</dbReference>
<dbReference type="Pfam" id="PF04773">
    <property type="entry name" value="FecR"/>
    <property type="match status" value="1"/>
</dbReference>
<dbReference type="PANTHER" id="PTHR30273:SF2">
    <property type="entry name" value="PROTEIN FECR"/>
    <property type="match status" value="1"/>
</dbReference>
<sequence length="322" mass="36169">MDINELHELVERYVKGIATDAEKQKLQQWYQSNYKEEVGENAGWNTNGKHRIFRQLGNRIPELVERKPRYWLSGWQIAASLVVLIAVGLLLYTGGFWRREDASFRFVTVTNPGGEVKQLTLPDNSKVWLNAGSSLKYADNFTQNRITVLEGEGFFEVVHDNKHPFSVHTGKLCTRVLGTAFNIKAYPDEGEIAVAVEQGSVAVTRQQQELATLHPLDRVVYEVSSDQAVIGRADLKDVIAIKSGEIRFHAMRLDRIANELERKYNITIQFKNPDLADCVYTAAFGQGVELEDLLLMLCSVNNIDYAFSEDGKTVLLSGVGCG</sequence>
<dbReference type="Gene3D" id="2.60.120.1440">
    <property type="match status" value="1"/>
</dbReference>
<keyword evidence="1" id="KW-1133">Transmembrane helix</keyword>